<protein>
    <submittedName>
        <fullName evidence="1">Uncharacterized protein</fullName>
    </submittedName>
</protein>
<name>A0ABP6D2E4_9ACTN</name>
<proteinExistence type="predicted"/>
<organism evidence="1 2">
    <name type="scientific">Streptomyces vastus</name>
    <dbReference type="NCBI Taxonomy" id="285451"/>
    <lineage>
        <taxon>Bacteria</taxon>
        <taxon>Bacillati</taxon>
        <taxon>Actinomycetota</taxon>
        <taxon>Actinomycetes</taxon>
        <taxon>Kitasatosporales</taxon>
        <taxon>Streptomycetaceae</taxon>
        <taxon>Streptomyces</taxon>
    </lineage>
</organism>
<keyword evidence="2" id="KW-1185">Reference proteome</keyword>
<sequence>MVHVGQPSQFGFHFDVSRLVPSNSSLNTLRHVPGMPRGTFSLLLGAGEADADVLGLGVGDADWLGVVVVLGLVLGAGDVAAESGEKVFTGERLCHVPLSWYATK</sequence>
<gene>
    <name evidence="1" type="ORF">GCM10010307_20580</name>
</gene>
<evidence type="ECO:0000313" key="1">
    <source>
        <dbReference type="EMBL" id="GAA2629624.1"/>
    </source>
</evidence>
<accession>A0ABP6D2E4</accession>
<reference evidence="2" key="1">
    <citation type="journal article" date="2019" name="Int. J. Syst. Evol. Microbiol.">
        <title>The Global Catalogue of Microorganisms (GCM) 10K type strain sequencing project: providing services to taxonomists for standard genome sequencing and annotation.</title>
        <authorList>
            <consortium name="The Broad Institute Genomics Platform"/>
            <consortium name="The Broad Institute Genome Sequencing Center for Infectious Disease"/>
            <person name="Wu L."/>
            <person name="Ma J."/>
        </authorList>
    </citation>
    <scope>NUCLEOTIDE SEQUENCE [LARGE SCALE GENOMIC DNA]</scope>
    <source>
        <strain evidence="2">JCM 4524</strain>
    </source>
</reference>
<evidence type="ECO:0000313" key="2">
    <source>
        <dbReference type="Proteomes" id="UP001500151"/>
    </source>
</evidence>
<dbReference type="EMBL" id="BAAASJ010000022">
    <property type="protein sequence ID" value="GAA2629624.1"/>
    <property type="molecule type" value="Genomic_DNA"/>
</dbReference>
<comment type="caution">
    <text evidence="1">The sequence shown here is derived from an EMBL/GenBank/DDBJ whole genome shotgun (WGS) entry which is preliminary data.</text>
</comment>
<dbReference type="Proteomes" id="UP001500151">
    <property type="component" value="Unassembled WGS sequence"/>
</dbReference>